<evidence type="ECO:0000256" key="13">
    <source>
        <dbReference type="ARBA" id="ARBA00061546"/>
    </source>
</evidence>
<keyword evidence="10" id="KW-0411">Iron-sulfur</keyword>
<dbReference type="PANTHER" id="PTHR30557">
    <property type="entry name" value="THIAMINE BIOSYNTHESIS PROTEIN THIC"/>
    <property type="match status" value="1"/>
</dbReference>
<comment type="function">
    <text evidence="2">Catalyzes the synthesis of the hydroxymethylpyrimidine phosphate (HMP-P) moiety of thiamine from aminoimidazole ribotide (AIR) in a radical S-adenosyl-L-methionine (SAM)-dependent reaction.</text>
</comment>
<keyword evidence="5" id="KW-0949">S-adenosyl-L-methionine</keyword>
<organism evidence="17 18">
    <name type="scientific">Klebsiella pneumoniae</name>
    <dbReference type="NCBI Taxonomy" id="573"/>
    <lineage>
        <taxon>Bacteria</taxon>
        <taxon>Pseudomonadati</taxon>
        <taxon>Pseudomonadota</taxon>
        <taxon>Gammaproteobacteria</taxon>
        <taxon>Enterobacterales</taxon>
        <taxon>Enterobacteriaceae</taxon>
        <taxon>Klebsiella/Raoultella group</taxon>
        <taxon>Klebsiella</taxon>
        <taxon>Klebsiella pneumoniae complex</taxon>
    </lineage>
</organism>
<dbReference type="GO" id="GO:0046872">
    <property type="term" value="F:metal ion binding"/>
    <property type="evidence" value="ECO:0007669"/>
    <property type="project" value="UniProtKB-KW"/>
</dbReference>
<evidence type="ECO:0000256" key="16">
    <source>
        <dbReference type="NCBIfam" id="TIGR00190"/>
    </source>
</evidence>
<dbReference type="NCBIfam" id="NF006763">
    <property type="entry name" value="PRK09284.1"/>
    <property type="match status" value="1"/>
</dbReference>
<name>A0A378H149_KLEPN</name>
<dbReference type="Pfam" id="PF01964">
    <property type="entry name" value="ThiC_Rad_SAM"/>
    <property type="match status" value="1"/>
</dbReference>
<evidence type="ECO:0000256" key="14">
    <source>
        <dbReference type="ARBA" id="ARBA00066803"/>
    </source>
</evidence>
<keyword evidence="11 17" id="KW-0456">Lyase</keyword>
<evidence type="ECO:0000256" key="4">
    <source>
        <dbReference type="ARBA" id="ARBA00022485"/>
    </source>
</evidence>
<dbReference type="SFLD" id="SFLDS00113">
    <property type="entry name" value="Radical_SAM_Phosphomethylpyrim"/>
    <property type="match status" value="1"/>
</dbReference>
<dbReference type="SFLD" id="SFLDF00407">
    <property type="entry name" value="phosphomethylpyrimidine_syntha"/>
    <property type="match status" value="1"/>
</dbReference>
<evidence type="ECO:0000256" key="3">
    <source>
        <dbReference type="ARBA" id="ARBA00004948"/>
    </source>
</evidence>
<evidence type="ECO:0000256" key="2">
    <source>
        <dbReference type="ARBA" id="ARBA00003175"/>
    </source>
</evidence>
<sequence length="408" mass="45277">MIIGRNFLVKVNANIGNSAVTSSIEEEVEKTGLVNPLGRRHGDGPLHRPAISTKPASGILRNSPVPIGTVPIYQALEKVNGIAENLTWQVFRDTLLEQAEQGVDYFTIHAGRTGLRYVPMTAKRLTGIVSRGGSIMAKWCLSHHQENFLYQHFREICEICAAYDVSLSLGDGLRPGSIQDANDEAQFSELRTLGELTKIAWEYDVQVMIEGPGHVPMQMIRRNMTEQLEHCHEAPFYTLGPLTTDIAPGYDHFTSGIGAAMIGWFGCAMLCYVTPKEHLGLPNKEDVKQGLITYKIAAHAADLAKGHPGAQIRDNAMSKARFEFRWEDQFNLALDPFTARAYHDETLPQESGKVAHFCSMCGPKFCSMKITQEVRDYAAKQSIEAGMADMSNNFRARGGEIYLKQEEA</sequence>
<dbReference type="EMBL" id="UGNC01000007">
    <property type="protein sequence ID" value="STX07995.1"/>
    <property type="molecule type" value="Genomic_DNA"/>
</dbReference>
<dbReference type="SFLD" id="SFLDG01114">
    <property type="entry name" value="phosphomethylpyrimidine_syntha"/>
    <property type="match status" value="1"/>
</dbReference>
<dbReference type="InterPro" id="IPR002817">
    <property type="entry name" value="ThiC/BzaA/B"/>
</dbReference>
<keyword evidence="8" id="KW-0784">Thiamine biosynthesis</keyword>
<evidence type="ECO:0000313" key="18">
    <source>
        <dbReference type="Proteomes" id="UP000255167"/>
    </source>
</evidence>
<dbReference type="InterPro" id="IPR038521">
    <property type="entry name" value="ThiC/Bza_core_dom"/>
</dbReference>
<evidence type="ECO:0000256" key="12">
    <source>
        <dbReference type="ARBA" id="ARBA00050218"/>
    </source>
</evidence>
<reference evidence="17 18" key="1">
    <citation type="submission" date="2018-06" db="EMBL/GenBank/DDBJ databases">
        <authorList>
            <consortium name="Pathogen Informatics"/>
            <person name="Doyle S."/>
        </authorList>
    </citation>
    <scope>NUCLEOTIDE SEQUENCE [LARGE SCALE GENOMIC DNA]</scope>
    <source>
        <strain evidence="17 18">NCTC9617</strain>
    </source>
</reference>
<evidence type="ECO:0000256" key="6">
    <source>
        <dbReference type="ARBA" id="ARBA00022723"/>
    </source>
</evidence>
<keyword evidence="9" id="KW-0408">Iron</keyword>
<gene>
    <name evidence="17" type="primary">thiC_1</name>
    <name evidence="17" type="ORF">NCTC9617_07021</name>
</gene>
<dbReference type="NCBIfam" id="NF009895">
    <property type="entry name" value="PRK13352.1"/>
    <property type="match status" value="1"/>
</dbReference>
<evidence type="ECO:0000256" key="11">
    <source>
        <dbReference type="ARBA" id="ARBA00023239"/>
    </source>
</evidence>
<comment type="pathway">
    <text evidence="3">Cofactor biosynthesis; thiamine diphosphate biosynthesis.</text>
</comment>
<accession>A0A378H149</accession>
<dbReference type="FunFam" id="3.20.20.540:FF:000001">
    <property type="entry name" value="Phosphomethylpyrimidine synthase"/>
    <property type="match status" value="1"/>
</dbReference>
<evidence type="ECO:0000256" key="5">
    <source>
        <dbReference type="ARBA" id="ARBA00022691"/>
    </source>
</evidence>
<dbReference type="Gene3D" id="6.10.250.620">
    <property type="match status" value="1"/>
</dbReference>
<keyword evidence="6" id="KW-0479">Metal-binding</keyword>
<dbReference type="PANTHER" id="PTHR30557:SF1">
    <property type="entry name" value="PHOSPHOMETHYLPYRIMIDINE SYNTHASE, CHLOROPLASTIC"/>
    <property type="match status" value="1"/>
</dbReference>
<dbReference type="Proteomes" id="UP000255167">
    <property type="component" value="Unassembled WGS sequence"/>
</dbReference>
<keyword evidence="4" id="KW-0004">4Fe-4S</keyword>
<keyword evidence="7" id="KW-0862">Zinc</keyword>
<comment type="similarity">
    <text evidence="13">Belongs to the ThiC family.</text>
</comment>
<evidence type="ECO:0000256" key="15">
    <source>
        <dbReference type="ARBA" id="ARBA00068810"/>
    </source>
</evidence>
<dbReference type="Gene3D" id="3.20.20.540">
    <property type="entry name" value="Radical SAM ThiC family, central domain"/>
    <property type="match status" value="1"/>
</dbReference>
<evidence type="ECO:0000256" key="9">
    <source>
        <dbReference type="ARBA" id="ARBA00023004"/>
    </source>
</evidence>
<evidence type="ECO:0000256" key="7">
    <source>
        <dbReference type="ARBA" id="ARBA00022833"/>
    </source>
</evidence>
<dbReference type="GO" id="GO:0009228">
    <property type="term" value="P:thiamine biosynthetic process"/>
    <property type="evidence" value="ECO:0007669"/>
    <property type="project" value="UniProtKB-UniRule"/>
</dbReference>
<evidence type="ECO:0000256" key="8">
    <source>
        <dbReference type="ARBA" id="ARBA00022977"/>
    </source>
</evidence>
<evidence type="ECO:0000256" key="10">
    <source>
        <dbReference type="ARBA" id="ARBA00023014"/>
    </source>
</evidence>
<dbReference type="NCBIfam" id="TIGR00190">
    <property type="entry name" value="thiC"/>
    <property type="match status" value="1"/>
</dbReference>
<evidence type="ECO:0000313" key="17">
    <source>
        <dbReference type="EMBL" id="STX07995.1"/>
    </source>
</evidence>
<dbReference type="AlphaFoldDB" id="A0A378H149"/>
<protein>
    <recommendedName>
        <fullName evidence="15 16">Phosphomethylpyrimidine synthase</fullName>
        <ecNumber evidence="14 16">4.1.99.17</ecNumber>
    </recommendedName>
</protein>
<comment type="catalytic activity">
    <reaction evidence="12">
        <text>5-amino-1-(5-phospho-beta-D-ribosyl)imidazole + S-adenosyl-L-methionine = 4-amino-2-methyl-5-(phosphooxymethyl)pyrimidine + CO + 5'-deoxyadenosine + formate + L-methionine + 3 H(+)</text>
        <dbReference type="Rhea" id="RHEA:24840"/>
        <dbReference type="ChEBI" id="CHEBI:15378"/>
        <dbReference type="ChEBI" id="CHEBI:15740"/>
        <dbReference type="ChEBI" id="CHEBI:17245"/>
        <dbReference type="ChEBI" id="CHEBI:17319"/>
        <dbReference type="ChEBI" id="CHEBI:57844"/>
        <dbReference type="ChEBI" id="CHEBI:58354"/>
        <dbReference type="ChEBI" id="CHEBI:59789"/>
        <dbReference type="ChEBI" id="CHEBI:137981"/>
        <dbReference type="EC" id="4.1.99.17"/>
    </reaction>
</comment>
<dbReference type="GO" id="GO:0051539">
    <property type="term" value="F:4 iron, 4 sulfur cluster binding"/>
    <property type="evidence" value="ECO:0007669"/>
    <property type="project" value="UniProtKB-KW"/>
</dbReference>
<proteinExistence type="inferred from homology"/>
<dbReference type="EC" id="4.1.99.17" evidence="14 16"/>
<comment type="cofactor">
    <cofactor evidence="1">
        <name>[4Fe-4S] cluster</name>
        <dbReference type="ChEBI" id="CHEBI:49883"/>
    </cofactor>
</comment>
<dbReference type="GO" id="GO:0070284">
    <property type="term" value="F:phosphomethylpyrimidine synthase activity"/>
    <property type="evidence" value="ECO:0007669"/>
    <property type="project" value="UniProtKB-EC"/>
</dbReference>
<evidence type="ECO:0000256" key="1">
    <source>
        <dbReference type="ARBA" id="ARBA00001966"/>
    </source>
</evidence>
<dbReference type="GO" id="GO:0005829">
    <property type="term" value="C:cytosol"/>
    <property type="evidence" value="ECO:0007669"/>
    <property type="project" value="TreeGrafter"/>
</dbReference>